<dbReference type="AlphaFoldDB" id="A0A2D0NC50"/>
<dbReference type="EMBL" id="PDUD01000019">
    <property type="protein sequence ID" value="PHN06065.1"/>
    <property type="molecule type" value="Genomic_DNA"/>
</dbReference>
<dbReference type="Proteomes" id="UP000223913">
    <property type="component" value="Unassembled WGS sequence"/>
</dbReference>
<name>A0A2D0NC50_FLAN2</name>
<dbReference type="RefSeq" id="WP_099150658.1">
    <property type="nucleotide sequence ID" value="NZ_PDUD01000019.1"/>
</dbReference>
<sequence>MQEEMISEEIYIQNAGLVILNAYLSSFFDRCGLTEDSGFKSQDAAERAAQLLQYVVVGENRQKEEDLVLNKILCGIPVETIISEAFTPSESEKEISEQMLQAIISHWELIKNSSAEGFRESWLWREGKLMRKEKYWELKVEQRPFDVLLDYKPFSISPVSFSWMEYPIKVIWR</sequence>
<dbReference type="Pfam" id="PF19268">
    <property type="entry name" value="CIS_TMP"/>
    <property type="match status" value="1"/>
</dbReference>
<keyword evidence="2" id="KW-1185">Reference proteome</keyword>
<gene>
    <name evidence="1" type="ORF">CRP01_13930</name>
</gene>
<evidence type="ECO:0000313" key="2">
    <source>
        <dbReference type="Proteomes" id="UP000223913"/>
    </source>
</evidence>
<dbReference type="OrthoDB" id="1488184at2"/>
<reference evidence="1 2" key="1">
    <citation type="submission" date="2017-10" db="EMBL/GenBank/DDBJ databases">
        <title>The draft genome sequence of Lewinella nigricans NBRC 102662.</title>
        <authorList>
            <person name="Wang K."/>
        </authorList>
    </citation>
    <scope>NUCLEOTIDE SEQUENCE [LARGE SCALE GENOMIC DNA]</scope>
    <source>
        <strain evidence="1 2">NBRC 102662</strain>
    </source>
</reference>
<dbReference type="InterPro" id="IPR045538">
    <property type="entry name" value="CIS_TMP"/>
</dbReference>
<protein>
    <submittedName>
        <fullName evidence="1">Uncharacterized protein</fullName>
    </submittedName>
</protein>
<proteinExistence type="predicted"/>
<evidence type="ECO:0000313" key="1">
    <source>
        <dbReference type="EMBL" id="PHN06065.1"/>
    </source>
</evidence>
<comment type="caution">
    <text evidence="1">The sequence shown here is derived from an EMBL/GenBank/DDBJ whole genome shotgun (WGS) entry which is preliminary data.</text>
</comment>
<accession>A0A2D0NC50</accession>
<organism evidence="1 2">
    <name type="scientific">Flavilitoribacter nigricans (strain ATCC 23147 / DSM 23189 / NBRC 102662 / NCIMB 1420 / SS-2)</name>
    <name type="common">Lewinella nigricans</name>
    <dbReference type="NCBI Taxonomy" id="1122177"/>
    <lineage>
        <taxon>Bacteria</taxon>
        <taxon>Pseudomonadati</taxon>
        <taxon>Bacteroidota</taxon>
        <taxon>Saprospiria</taxon>
        <taxon>Saprospirales</taxon>
        <taxon>Lewinellaceae</taxon>
        <taxon>Flavilitoribacter</taxon>
    </lineage>
</organism>